<protein>
    <submittedName>
        <fullName evidence="1">Uncharacterized protein</fullName>
    </submittedName>
</protein>
<dbReference type="EMBL" id="KK115562">
    <property type="protein sequence ID" value="KFM65420.1"/>
    <property type="molecule type" value="Genomic_DNA"/>
</dbReference>
<organism evidence="1 2">
    <name type="scientific">Stegodyphus mimosarum</name>
    <name type="common">African social velvet spider</name>
    <dbReference type="NCBI Taxonomy" id="407821"/>
    <lineage>
        <taxon>Eukaryota</taxon>
        <taxon>Metazoa</taxon>
        <taxon>Ecdysozoa</taxon>
        <taxon>Arthropoda</taxon>
        <taxon>Chelicerata</taxon>
        <taxon>Arachnida</taxon>
        <taxon>Araneae</taxon>
        <taxon>Araneomorphae</taxon>
        <taxon>Entelegynae</taxon>
        <taxon>Eresoidea</taxon>
        <taxon>Eresidae</taxon>
        <taxon>Stegodyphus</taxon>
    </lineage>
</organism>
<proteinExistence type="predicted"/>
<dbReference type="OrthoDB" id="6432586at2759"/>
<feature type="non-terminal residue" evidence="1">
    <location>
        <position position="72"/>
    </location>
</feature>
<dbReference type="Proteomes" id="UP000054359">
    <property type="component" value="Unassembled WGS sequence"/>
</dbReference>
<evidence type="ECO:0000313" key="1">
    <source>
        <dbReference type="EMBL" id="KFM65420.1"/>
    </source>
</evidence>
<evidence type="ECO:0000313" key="2">
    <source>
        <dbReference type="Proteomes" id="UP000054359"/>
    </source>
</evidence>
<gene>
    <name evidence="1" type="ORF">X975_06572</name>
</gene>
<keyword evidence="2" id="KW-1185">Reference proteome</keyword>
<dbReference type="AlphaFoldDB" id="A0A087TJY1"/>
<sequence length="72" mass="8046">MKLTRSYHSLYGITTRRAHSILMRRHTVAILGCLCSIVMHAQRLNISIALVAMVNSTKLHMSPNVTECPAPE</sequence>
<reference evidence="1 2" key="1">
    <citation type="submission" date="2013-11" db="EMBL/GenBank/DDBJ databases">
        <title>Genome sequencing of Stegodyphus mimosarum.</title>
        <authorList>
            <person name="Bechsgaard J."/>
        </authorList>
    </citation>
    <scope>NUCLEOTIDE SEQUENCE [LARGE SCALE GENOMIC DNA]</scope>
</reference>
<accession>A0A087TJY1</accession>
<name>A0A087TJY1_STEMI</name>